<dbReference type="Pfam" id="PF02852">
    <property type="entry name" value="Pyr_redox_dim"/>
    <property type="match status" value="1"/>
</dbReference>
<organism evidence="16 17">
    <name type="scientific">Cohnella soli</name>
    <dbReference type="NCBI Taxonomy" id="425005"/>
    <lineage>
        <taxon>Bacteria</taxon>
        <taxon>Bacillati</taxon>
        <taxon>Bacillota</taxon>
        <taxon>Bacilli</taxon>
        <taxon>Bacillales</taxon>
        <taxon>Paenibacillaceae</taxon>
        <taxon>Cohnella</taxon>
    </lineage>
</organism>
<keyword evidence="5" id="KW-0963">Cytoplasm</keyword>
<evidence type="ECO:0000256" key="6">
    <source>
        <dbReference type="ARBA" id="ARBA00022630"/>
    </source>
</evidence>
<comment type="cofactor">
    <cofactor evidence="13">
        <name>FAD</name>
        <dbReference type="ChEBI" id="CHEBI:57692"/>
    </cofactor>
    <text evidence="13">Binds 1 FAD per subunit.</text>
</comment>
<dbReference type="EMBL" id="JBHSMI010000028">
    <property type="protein sequence ID" value="MFC5404840.1"/>
    <property type="molecule type" value="Genomic_DNA"/>
</dbReference>
<dbReference type="InterPro" id="IPR023753">
    <property type="entry name" value="FAD/NAD-binding_dom"/>
</dbReference>
<evidence type="ECO:0000259" key="14">
    <source>
        <dbReference type="Pfam" id="PF02852"/>
    </source>
</evidence>
<dbReference type="PIRSF" id="PIRSF000350">
    <property type="entry name" value="Mercury_reductase_MerA"/>
    <property type="match status" value="1"/>
</dbReference>
<evidence type="ECO:0000256" key="8">
    <source>
        <dbReference type="ARBA" id="ARBA00023002"/>
    </source>
</evidence>
<evidence type="ECO:0000256" key="1">
    <source>
        <dbReference type="ARBA" id="ARBA00004496"/>
    </source>
</evidence>
<name>A0ABW0HX24_9BACL</name>
<feature type="domain" description="FAD/NAD(P)-binding" evidence="15">
    <location>
        <begin position="4"/>
        <end position="341"/>
    </location>
</feature>
<dbReference type="Gene3D" id="3.30.390.30">
    <property type="match status" value="1"/>
</dbReference>
<evidence type="ECO:0000256" key="9">
    <source>
        <dbReference type="ARBA" id="ARBA00023027"/>
    </source>
</evidence>
<keyword evidence="6 13" id="KW-0285">Flavoprotein</keyword>
<comment type="catalytic activity">
    <reaction evidence="12 13">
        <text>N(6)-[(R)-dihydrolipoyl]-L-lysyl-[protein] + NAD(+) = N(6)-[(R)-lipoyl]-L-lysyl-[protein] + NADH + H(+)</text>
        <dbReference type="Rhea" id="RHEA:15045"/>
        <dbReference type="Rhea" id="RHEA-COMP:10474"/>
        <dbReference type="Rhea" id="RHEA-COMP:10475"/>
        <dbReference type="ChEBI" id="CHEBI:15378"/>
        <dbReference type="ChEBI" id="CHEBI:57540"/>
        <dbReference type="ChEBI" id="CHEBI:57945"/>
        <dbReference type="ChEBI" id="CHEBI:83099"/>
        <dbReference type="ChEBI" id="CHEBI:83100"/>
        <dbReference type="EC" id="1.8.1.4"/>
    </reaction>
</comment>
<comment type="caution">
    <text evidence="16">The sequence shown here is derived from an EMBL/GenBank/DDBJ whole genome shotgun (WGS) entry which is preliminary data.</text>
</comment>
<comment type="miscellaneous">
    <text evidence="13">The active site is a redox-active disulfide bond.</text>
</comment>
<keyword evidence="17" id="KW-1185">Reference proteome</keyword>
<feature type="domain" description="Pyridine nucleotide-disulphide oxidoreductase dimerisation" evidence="14">
    <location>
        <begin position="361"/>
        <end position="469"/>
    </location>
</feature>
<comment type="similarity">
    <text evidence="2 13">Belongs to the class-I pyridine nucleotide-disulfide oxidoreductase family.</text>
</comment>
<dbReference type="EC" id="1.8.1.4" evidence="3 13"/>
<evidence type="ECO:0000256" key="13">
    <source>
        <dbReference type="RuleBase" id="RU003692"/>
    </source>
</evidence>
<dbReference type="InterPro" id="IPR050151">
    <property type="entry name" value="Class-I_Pyr_Nuc-Dis_Oxidored"/>
</dbReference>
<dbReference type="PANTHER" id="PTHR22912:SF217">
    <property type="entry name" value="DIHYDROLIPOYL DEHYDROGENASE"/>
    <property type="match status" value="1"/>
</dbReference>
<sequence>MNTYDIVILGGGPGGYISAIRASQLGKRVALVERNKLGGTCLHKGCIPSKALLRSAELYETMKRSESFGIRASDVSLDFGGVQARKNAIVNQLHTGVQFLMKKNKIEVYTGTGMIEEATPSSDYNGIIRVMDGDSASDVDPDAAPDIQIGFRDLIVATGSRPRRFSDLPQHEKIMSSDEALDMTSVPASVLIIGGGVIGVEWASMLNDFGAQVTIVEAANRIVPTEDADISRELSRLFAKRRIKVLTGASLLDTALLEDGSGVTAQIERGGKTETITAERMLVSVGRAANVEGFGLERTAARVVRGVIAVNGFMQTDDKHVYAIGDVVGGLQLAHVASHEGIVAVESICGLEPHTLDPVTVPKCVYSRPEMASVGLTEQAAIDKGYEVKTGKFSFKAIGKALVFGESDGFVKVVADKISGAVLGVHMIGPHVTDFIGEAALAQLLEATSMQVGRMIHPHPTMSEIIGEAMLAADLQALGM</sequence>
<dbReference type="Pfam" id="PF07992">
    <property type="entry name" value="Pyr_redox_2"/>
    <property type="match status" value="1"/>
</dbReference>
<dbReference type="PROSITE" id="PS00076">
    <property type="entry name" value="PYRIDINE_REDOX_1"/>
    <property type="match status" value="1"/>
</dbReference>
<proteinExistence type="inferred from homology"/>
<keyword evidence="11 13" id="KW-0676">Redox-active center</keyword>
<dbReference type="PRINTS" id="PR00368">
    <property type="entry name" value="FADPNR"/>
</dbReference>
<dbReference type="PRINTS" id="PR00411">
    <property type="entry name" value="PNDRDTASEI"/>
</dbReference>
<evidence type="ECO:0000256" key="4">
    <source>
        <dbReference type="ARBA" id="ARBA00016961"/>
    </source>
</evidence>
<evidence type="ECO:0000259" key="15">
    <source>
        <dbReference type="Pfam" id="PF07992"/>
    </source>
</evidence>
<protein>
    <recommendedName>
        <fullName evidence="4 13">Dihydrolipoyl dehydrogenase</fullName>
        <ecNumber evidence="3 13">1.8.1.4</ecNumber>
    </recommendedName>
</protein>
<evidence type="ECO:0000256" key="5">
    <source>
        <dbReference type="ARBA" id="ARBA00022490"/>
    </source>
</evidence>
<keyword evidence="7 13" id="KW-0274">FAD</keyword>
<evidence type="ECO:0000256" key="2">
    <source>
        <dbReference type="ARBA" id="ARBA00007532"/>
    </source>
</evidence>
<dbReference type="SUPFAM" id="SSF51905">
    <property type="entry name" value="FAD/NAD(P)-binding domain"/>
    <property type="match status" value="1"/>
</dbReference>
<dbReference type="Gene3D" id="3.50.50.60">
    <property type="entry name" value="FAD/NAD(P)-binding domain"/>
    <property type="match status" value="2"/>
</dbReference>
<dbReference type="InterPro" id="IPR001100">
    <property type="entry name" value="Pyr_nuc-diS_OxRdtase"/>
</dbReference>
<reference evidence="17" key="1">
    <citation type="journal article" date="2019" name="Int. J. Syst. Evol. Microbiol.">
        <title>The Global Catalogue of Microorganisms (GCM) 10K type strain sequencing project: providing services to taxonomists for standard genome sequencing and annotation.</title>
        <authorList>
            <consortium name="The Broad Institute Genomics Platform"/>
            <consortium name="The Broad Institute Genome Sequencing Center for Infectious Disease"/>
            <person name="Wu L."/>
            <person name="Ma J."/>
        </authorList>
    </citation>
    <scope>NUCLEOTIDE SEQUENCE [LARGE SCALE GENOMIC DNA]</scope>
    <source>
        <strain evidence="17">CGMCC 1.18575</strain>
    </source>
</reference>
<evidence type="ECO:0000313" key="17">
    <source>
        <dbReference type="Proteomes" id="UP001596113"/>
    </source>
</evidence>
<dbReference type="SUPFAM" id="SSF55424">
    <property type="entry name" value="FAD/NAD-linked reductases, dimerisation (C-terminal) domain"/>
    <property type="match status" value="1"/>
</dbReference>
<gene>
    <name evidence="16" type="primary">lpdA</name>
    <name evidence="16" type="ORF">ACFPOF_19035</name>
</gene>
<evidence type="ECO:0000313" key="16">
    <source>
        <dbReference type="EMBL" id="MFC5404840.1"/>
    </source>
</evidence>
<evidence type="ECO:0000256" key="12">
    <source>
        <dbReference type="ARBA" id="ARBA00049187"/>
    </source>
</evidence>
<keyword evidence="8 13" id="KW-0560">Oxidoreductase</keyword>
<evidence type="ECO:0000256" key="10">
    <source>
        <dbReference type="ARBA" id="ARBA00023157"/>
    </source>
</evidence>
<dbReference type="PANTHER" id="PTHR22912">
    <property type="entry name" value="DISULFIDE OXIDOREDUCTASE"/>
    <property type="match status" value="1"/>
</dbReference>
<dbReference type="Proteomes" id="UP001596113">
    <property type="component" value="Unassembled WGS sequence"/>
</dbReference>
<dbReference type="InterPro" id="IPR016156">
    <property type="entry name" value="FAD/NAD-linked_Rdtase_dimer_sf"/>
</dbReference>
<dbReference type="InterPro" id="IPR036188">
    <property type="entry name" value="FAD/NAD-bd_sf"/>
</dbReference>
<comment type="subcellular location">
    <subcellularLocation>
        <location evidence="1">Cytoplasm</location>
    </subcellularLocation>
</comment>
<dbReference type="InterPro" id="IPR012999">
    <property type="entry name" value="Pyr_OxRdtase_I_AS"/>
</dbReference>
<keyword evidence="10" id="KW-1015">Disulfide bond</keyword>
<keyword evidence="9 13" id="KW-0520">NAD</keyword>
<evidence type="ECO:0000256" key="11">
    <source>
        <dbReference type="ARBA" id="ARBA00023284"/>
    </source>
</evidence>
<dbReference type="NCBIfam" id="TIGR01350">
    <property type="entry name" value="lipoamide_DH"/>
    <property type="match status" value="1"/>
</dbReference>
<accession>A0ABW0HX24</accession>
<dbReference type="InterPro" id="IPR006258">
    <property type="entry name" value="Lipoamide_DH"/>
</dbReference>
<dbReference type="RefSeq" id="WP_378135492.1">
    <property type="nucleotide sequence ID" value="NZ_JBHSMI010000028.1"/>
</dbReference>
<evidence type="ECO:0000256" key="3">
    <source>
        <dbReference type="ARBA" id="ARBA00012608"/>
    </source>
</evidence>
<dbReference type="InterPro" id="IPR004099">
    <property type="entry name" value="Pyr_nucl-diS_OxRdtase_dimer"/>
</dbReference>
<evidence type="ECO:0000256" key="7">
    <source>
        <dbReference type="ARBA" id="ARBA00022827"/>
    </source>
</evidence>
<dbReference type="GO" id="GO:0004148">
    <property type="term" value="F:dihydrolipoyl dehydrogenase (NADH) activity"/>
    <property type="evidence" value="ECO:0007669"/>
    <property type="project" value="UniProtKB-EC"/>
</dbReference>